<evidence type="ECO:0000259" key="2">
    <source>
        <dbReference type="Pfam" id="PF04424"/>
    </source>
</evidence>
<comment type="caution">
    <text evidence="3">The sequence shown here is derived from an EMBL/GenBank/DDBJ whole genome shotgun (WGS) entry which is preliminary data.</text>
</comment>
<proteinExistence type="predicted"/>
<dbReference type="Pfam" id="PF04424">
    <property type="entry name" value="MINDY_DUB"/>
    <property type="match status" value="1"/>
</dbReference>
<protein>
    <recommendedName>
        <fullName evidence="2">MINDY deubiquitinase domain-containing protein</fullName>
    </recommendedName>
</protein>
<dbReference type="Proteomes" id="UP000761534">
    <property type="component" value="Unassembled WGS sequence"/>
</dbReference>
<dbReference type="PANTHER" id="PTHR18063:SF6">
    <property type="entry name" value="UBIQUITIN CARBOXYL-TERMINAL HYDROLASE"/>
    <property type="match status" value="1"/>
</dbReference>
<dbReference type="GO" id="GO:0005829">
    <property type="term" value="C:cytosol"/>
    <property type="evidence" value="ECO:0007669"/>
    <property type="project" value="TreeGrafter"/>
</dbReference>
<evidence type="ECO:0000256" key="1">
    <source>
        <dbReference type="SAM" id="MobiDB-lite"/>
    </source>
</evidence>
<accession>A0A642V6E8</accession>
<gene>
    <name evidence="3" type="ORF">TRICI_002508</name>
</gene>
<dbReference type="VEuPathDB" id="FungiDB:TRICI_002508"/>
<dbReference type="AlphaFoldDB" id="A0A642V6E8"/>
<organism evidence="3 4">
    <name type="scientific">Trichomonascus ciferrii</name>
    <dbReference type="NCBI Taxonomy" id="44093"/>
    <lineage>
        <taxon>Eukaryota</taxon>
        <taxon>Fungi</taxon>
        <taxon>Dikarya</taxon>
        <taxon>Ascomycota</taxon>
        <taxon>Saccharomycotina</taxon>
        <taxon>Dipodascomycetes</taxon>
        <taxon>Dipodascales</taxon>
        <taxon>Trichomonascaceae</taxon>
        <taxon>Trichomonascus</taxon>
        <taxon>Trichomonascus ciferrii complex</taxon>
    </lineage>
</organism>
<dbReference type="EMBL" id="SWFS01000172">
    <property type="protein sequence ID" value="KAA8915346.1"/>
    <property type="molecule type" value="Genomic_DNA"/>
</dbReference>
<dbReference type="GO" id="GO:0071944">
    <property type="term" value="C:cell periphery"/>
    <property type="evidence" value="ECO:0007669"/>
    <property type="project" value="TreeGrafter"/>
</dbReference>
<dbReference type="GO" id="GO:0016807">
    <property type="term" value="F:cysteine-type carboxypeptidase activity"/>
    <property type="evidence" value="ECO:0007669"/>
    <property type="project" value="TreeGrafter"/>
</dbReference>
<dbReference type="InterPro" id="IPR033979">
    <property type="entry name" value="MINDY_domain"/>
</dbReference>
<dbReference type="PANTHER" id="PTHR18063">
    <property type="entry name" value="NF-E2 INDUCIBLE PROTEIN"/>
    <property type="match status" value="1"/>
</dbReference>
<evidence type="ECO:0000313" key="4">
    <source>
        <dbReference type="Proteomes" id="UP000761534"/>
    </source>
</evidence>
<keyword evidence="4" id="KW-1185">Reference proteome</keyword>
<dbReference type="OrthoDB" id="10261212at2759"/>
<feature type="domain" description="MINDY deubiquitinase" evidence="2">
    <location>
        <begin position="12"/>
        <end position="275"/>
    </location>
</feature>
<feature type="compositionally biased region" description="Low complexity" evidence="1">
    <location>
        <begin position="317"/>
        <end position="336"/>
    </location>
</feature>
<feature type="region of interest" description="Disordered" evidence="1">
    <location>
        <begin position="309"/>
        <end position="348"/>
    </location>
</feature>
<dbReference type="GO" id="GO:1990380">
    <property type="term" value="F:K48-linked deubiquitinase activity"/>
    <property type="evidence" value="ECO:0007669"/>
    <property type="project" value="InterPro"/>
</dbReference>
<feature type="compositionally biased region" description="Basic residues" evidence="1">
    <location>
        <begin position="339"/>
        <end position="348"/>
    </location>
</feature>
<name>A0A642V6E8_9ASCO</name>
<evidence type="ECO:0000313" key="3">
    <source>
        <dbReference type="EMBL" id="KAA8915346.1"/>
    </source>
</evidence>
<dbReference type="GO" id="GO:0004843">
    <property type="term" value="F:cysteine-type deubiquitinase activity"/>
    <property type="evidence" value="ECO:0007669"/>
    <property type="project" value="InterPro"/>
</dbReference>
<sequence>MSSSSGSTEVTEFETKTIRIGEGECTILLQNENGPCPLVALVNTLILNEVGAGEAQSSKVSLSSYTSGKDKILVKTLLELLGEVLVEKSTQYGQVEAGKFNEDVNEVLALLPKLVTGMNINVRFNGSFDDTAEMSLFRLYDVDVVHGWICDPEDPEYDLIDQVGSYDEAQSTILKDNEESGQNEEMHTKAEAVKHFMQLNATQLTTYGLQFLRDLLSEDSPAVLFRNDHFATIYKHNGTLYTLVADQGYKHEKSMVWQSLTSVNGASDAFYTSSFKAPTEDQPTNTDTAAQQTGQHDYDLARQLQIDEDAQLAAQLNQPRTQSRNTRQQQKSTSSKQPKDKKSKCTIM</sequence>
<dbReference type="InterPro" id="IPR007518">
    <property type="entry name" value="MINDY"/>
</dbReference>
<dbReference type="GO" id="GO:0071108">
    <property type="term" value="P:protein K48-linked deubiquitination"/>
    <property type="evidence" value="ECO:0007669"/>
    <property type="project" value="TreeGrafter"/>
</dbReference>
<reference evidence="3" key="1">
    <citation type="journal article" date="2019" name="G3 (Bethesda)">
        <title>Genome Assemblies of Two Rare Opportunistic Yeast Pathogens: Diutina rugosa (syn. Candida rugosa) and Trichomonascus ciferrii (syn. Candida ciferrii).</title>
        <authorList>
            <person name="Mixao V."/>
            <person name="Saus E."/>
            <person name="Hansen A.P."/>
            <person name="Lass-Florl C."/>
            <person name="Gabaldon T."/>
        </authorList>
    </citation>
    <scope>NUCLEOTIDE SEQUENCE</scope>
    <source>
        <strain evidence="3">CBS 4856</strain>
    </source>
</reference>